<evidence type="ECO:0000313" key="3">
    <source>
        <dbReference type="Proteomes" id="UP000192277"/>
    </source>
</evidence>
<organism evidence="2 3">
    <name type="scientific">Niastella koreensis</name>
    <dbReference type="NCBI Taxonomy" id="354356"/>
    <lineage>
        <taxon>Bacteria</taxon>
        <taxon>Pseudomonadati</taxon>
        <taxon>Bacteroidota</taxon>
        <taxon>Chitinophagia</taxon>
        <taxon>Chitinophagales</taxon>
        <taxon>Chitinophagaceae</taxon>
        <taxon>Niastella</taxon>
    </lineage>
</organism>
<accession>A0ABX3NT23</accession>
<reference evidence="2 3" key="1">
    <citation type="submission" date="2016-04" db="EMBL/GenBank/DDBJ databases">
        <authorList>
            <person name="Chen L."/>
            <person name="Zhuang W."/>
            <person name="Wang G."/>
        </authorList>
    </citation>
    <scope>NUCLEOTIDE SEQUENCE [LARGE SCALE GENOMIC DNA]</scope>
    <source>
        <strain evidence="3">GR20</strain>
    </source>
</reference>
<feature type="domain" description="Shedu protein SduA C-terminal" evidence="1">
    <location>
        <begin position="284"/>
        <end position="443"/>
    </location>
</feature>
<proteinExistence type="predicted"/>
<name>A0ABX3NT23_9BACT</name>
<dbReference type="RefSeq" id="WP_014218041.1">
    <property type="nucleotide sequence ID" value="NZ_LWBO01000020.1"/>
</dbReference>
<dbReference type="InterPro" id="IPR025359">
    <property type="entry name" value="SduA_C"/>
</dbReference>
<dbReference type="Proteomes" id="UP000192277">
    <property type="component" value="Unassembled WGS sequence"/>
</dbReference>
<gene>
    <name evidence="2" type="ORF">A4D02_33600</name>
</gene>
<sequence length="477" mass="54238">MARPYPSRTVQPNGELEFNEIKPGFFRAFFTPPIEALPSYVSDPKNYKRPIFDINNTEKRLILYPYQVWGMQPMTNKYYNLVIISVDMENQYIPKTVDIDDFLIGVLPSAFLEDYNYGLGFRKSYRHIATILESFDIKELWITRKGKTDIDIGAKKAFIKRSDLDELCRAIDNIGQRVQKVAASLKRNVVDDLFARLLADEKSESALILNSAQIARKIGISTRLMPGGATKKEQMEAMEVLRMNGKKIVQEQPSELIKLRNDIELVTLDELIARFEVMLNKTLSESHWQSLFDKNPFILNMAFGIPIVKVQGQAFVGGRKISGSGDKIADYLVKNSISNNAAIVEIKTPTTKLMSTKEYRSGVFAPSIEITGAINQILDQIFMFQKEINSLKAASREYELESYSVVGILIVGKSLTSPDEQKSFELFRGNSKNIHIITFDELLTKLKALHNFLTLDRSPKENMTNQSDFIDPEDLPF</sequence>
<keyword evidence="3" id="KW-1185">Reference proteome</keyword>
<dbReference type="Pfam" id="PF14082">
    <property type="entry name" value="SduA_C"/>
    <property type="match status" value="1"/>
</dbReference>
<comment type="caution">
    <text evidence="2">The sequence shown here is derived from an EMBL/GenBank/DDBJ whole genome shotgun (WGS) entry which is preliminary data.</text>
</comment>
<evidence type="ECO:0000313" key="2">
    <source>
        <dbReference type="EMBL" id="OQP45335.1"/>
    </source>
</evidence>
<protein>
    <recommendedName>
        <fullName evidence="1">Shedu protein SduA C-terminal domain-containing protein</fullName>
    </recommendedName>
</protein>
<evidence type="ECO:0000259" key="1">
    <source>
        <dbReference type="Pfam" id="PF14082"/>
    </source>
</evidence>
<dbReference type="EMBL" id="LWBO01000020">
    <property type="protein sequence ID" value="OQP45335.1"/>
    <property type="molecule type" value="Genomic_DNA"/>
</dbReference>